<gene>
    <name evidence="2" type="ORF">SAMN02949497_0840</name>
</gene>
<dbReference type="InterPro" id="IPR007498">
    <property type="entry name" value="PqiA-like"/>
</dbReference>
<feature type="transmembrane region" description="Helical" evidence="1">
    <location>
        <begin position="179"/>
        <end position="198"/>
    </location>
</feature>
<accession>A0A1Y6CYA3</accession>
<name>A0A1Y6CYA3_9GAMM</name>
<dbReference type="AlphaFoldDB" id="A0A1Y6CYA3"/>
<keyword evidence="3" id="KW-1185">Reference proteome</keyword>
<evidence type="ECO:0000313" key="2">
    <source>
        <dbReference type="EMBL" id="SMF93553.1"/>
    </source>
</evidence>
<sequence>MRPATQTPAQHHPHWIACHDCDALYPVPRLAVGQKALCVRCGAVLLQRKRDTLGRSLAMAFACLVLFTLANSFPLLGLNIEGRVEYGAVISGVFELKHQGFSAMAALVFGVSILAPGLKIAGWLYVLLPLRLNRRLPGMTTVFRWIALLGPWAMAEVYMLGILVAVVKLADLATIEPGLSLYSFAAMIVAMAATDAMLEPHEIWERLESLK</sequence>
<dbReference type="Pfam" id="PF04403">
    <property type="entry name" value="PqiA"/>
    <property type="match status" value="1"/>
</dbReference>
<keyword evidence="1" id="KW-1133">Transmembrane helix</keyword>
<protein>
    <submittedName>
        <fullName evidence="2">Paraquat-inducible protein A</fullName>
    </submittedName>
</protein>
<keyword evidence="1" id="KW-0472">Membrane</keyword>
<evidence type="ECO:0000313" key="3">
    <source>
        <dbReference type="Proteomes" id="UP000192923"/>
    </source>
</evidence>
<proteinExistence type="predicted"/>
<reference evidence="2 3" key="1">
    <citation type="submission" date="2016-12" db="EMBL/GenBank/DDBJ databases">
        <authorList>
            <person name="Song W.-J."/>
            <person name="Kurnit D.M."/>
        </authorList>
    </citation>
    <scope>NUCLEOTIDE SEQUENCE [LARGE SCALE GENOMIC DNA]</scope>
    <source>
        <strain evidence="2 3">175</strain>
    </source>
</reference>
<feature type="transmembrane region" description="Helical" evidence="1">
    <location>
        <begin position="142"/>
        <end position="167"/>
    </location>
</feature>
<organism evidence="2 3">
    <name type="scientific">Methylomagnum ishizawai</name>
    <dbReference type="NCBI Taxonomy" id="1760988"/>
    <lineage>
        <taxon>Bacteria</taxon>
        <taxon>Pseudomonadati</taxon>
        <taxon>Pseudomonadota</taxon>
        <taxon>Gammaproteobacteria</taxon>
        <taxon>Methylococcales</taxon>
        <taxon>Methylococcaceae</taxon>
        <taxon>Methylomagnum</taxon>
    </lineage>
</organism>
<dbReference type="EMBL" id="FXAM01000001">
    <property type="protein sequence ID" value="SMF93553.1"/>
    <property type="molecule type" value="Genomic_DNA"/>
</dbReference>
<evidence type="ECO:0000256" key="1">
    <source>
        <dbReference type="SAM" id="Phobius"/>
    </source>
</evidence>
<dbReference type="RefSeq" id="WP_176225084.1">
    <property type="nucleotide sequence ID" value="NZ_FXAM01000001.1"/>
</dbReference>
<dbReference type="Proteomes" id="UP000192923">
    <property type="component" value="Unassembled WGS sequence"/>
</dbReference>
<feature type="transmembrane region" description="Helical" evidence="1">
    <location>
        <begin position="57"/>
        <end position="80"/>
    </location>
</feature>
<keyword evidence="1" id="KW-0812">Transmembrane</keyword>
<feature type="transmembrane region" description="Helical" evidence="1">
    <location>
        <begin position="100"/>
        <end position="130"/>
    </location>
</feature>
<dbReference type="STRING" id="1760988.SAMN02949497_0840"/>